<dbReference type="OrthoDB" id="9808017at2"/>
<dbReference type="Gene3D" id="1.10.10.10">
    <property type="entry name" value="Winged helix-like DNA-binding domain superfamily/Winged helix DNA-binding domain"/>
    <property type="match status" value="1"/>
</dbReference>
<organism evidence="2 3">
    <name type="scientific">Spiroplasma alleghenense</name>
    <dbReference type="NCBI Taxonomy" id="216931"/>
    <lineage>
        <taxon>Bacteria</taxon>
        <taxon>Bacillati</taxon>
        <taxon>Mycoplasmatota</taxon>
        <taxon>Mollicutes</taxon>
        <taxon>Entomoplasmatales</taxon>
        <taxon>Spiroplasmataceae</taxon>
        <taxon>Spiroplasma</taxon>
    </lineage>
</organism>
<dbReference type="InterPro" id="IPR052509">
    <property type="entry name" value="Metal_resp_DNA-bind_regulator"/>
</dbReference>
<dbReference type="InterPro" id="IPR036390">
    <property type="entry name" value="WH_DNA-bd_sf"/>
</dbReference>
<dbReference type="SUPFAM" id="SSF46785">
    <property type="entry name" value="Winged helix' DNA-binding domain"/>
    <property type="match status" value="1"/>
</dbReference>
<evidence type="ECO:0000313" key="2">
    <source>
        <dbReference type="EMBL" id="AXK51801.1"/>
    </source>
</evidence>
<dbReference type="KEGG" id="salx:SALLE_v1c11310"/>
<dbReference type="Proteomes" id="UP000254792">
    <property type="component" value="Chromosome"/>
</dbReference>
<accession>A0A345Z5C2</accession>
<dbReference type="Pfam" id="PF03551">
    <property type="entry name" value="PadR"/>
    <property type="match status" value="1"/>
</dbReference>
<dbReference type="PANTHER" id="PTHR33169">
    <property type="entry name" value="PADR-FAMILY TRANSCRIPTIONAL REGULATOR"/>
    <property type="match status" value="1"/>
</dbReference>
<dbReference type="EMBL" id="CP031376">
    <property type="protein sequence ID" value="AXK51801.1"/>
    <property type="molecule type" value="Genomic_DNA"/>
</dbReference>
<evidence type="ECO:0000259" key="1">
    <source>
        <dbReference type="Pfam" id="PF03551"/>
    </source>
</evidence>
<sequence>MDTQLKKGILELIILKHLRDKDCYAYELNKIINKVIEINESTSYAILKKMINKGYCDFYMSESDGNYPSRKYYKITDFGKLELIKNIEIWNEFQANINELLK</sequence>
<dbReference type="InterPro" id="IPR005149">
    <property type="entry name" value="Tscrpt_reg_PadR_N"/>
</dbReference>
<reference evidence="2 3" key="1">
    <citation type="submission" date="2018-07" db="EMBL/GenBank/DDBJ databases">
        <title>Complete genome sequence of Spiroplasma alleghenense PLHS-1 (ATCC 51752).</title>
        <authorList>
            <person name="Chou L."/>
            <person name="Lee T.-Y."/>
            <person name="Tsai Y.-M."/>
            <person name="Kuo C.-H."/>
        </authorList>
    </citation>
    <scope>NUCLEOTIDE SEQUENCE [LARGE SCALE GENOMIC DNA]</scope>
    <source>
        <strain evidence="2 3">PLHS-1</strain>
    </source>
</reference>
<protein>
    <submittedName>
        <fullName evidence="2">PadR family transcriptional regulator, regulatory protein PadR</fullName>
    </submittedName>
</protein>
<dbReference type="PANTHER" id="PTHR33169:SF24">
    <property type="entry name" value="TRANSCRIPTIONAL REGULATOR, PADR FAMILY"/>
    <property type="match status" value="1"/>
</dbReference>
<dbReference type="AlphaFoldDB" id="A0A345Z5C2"/>
<gene>
    <name evidence="2" type="primary">padR</name>
    <name evidence="2" type="ORF">SALLE_v1c11310</name>
</gene>
<dbReference type="RefSeq" id="WP_115558685.1">
    <property type="nucleotide sequence ID" value="NZ_CP031376.1"/>
</dbReference>
<evidence type="ECO:0000313" key="3">
    <source>
        <dbReference type="Proteomes" id="UP000254792"/>
    </source>
</evidence>
<feature type="domain" description="Transcription regulator PadR N-terminal" evidence="1">
    <location>
        <begin position="14"/>
        <end position="83"/>
    </location>
</feature>
<name>A0A345Z5C2_9MOLU</name>
<keyword evidence="3" id="KW-1185">Reference proteome</keyword>
<proteinExistence type="predicted"/>
<dbReference type="InterPro" id="IPR036388">
    <property type="entry name" value="WH-like_DNA-bd_sf"/>
</dbReference>